<dbReference type="AlphaFoldDB" id="A0A812C681"/>
<protein>
    <submittedName>
        <fullName evidence="3">Uncharacterized protein</fullName>
    </submittedName>
</protein>
<dbReference type="EMBL" id="CAHIKZ030001247">
    <property type="protein sequence ID" value="CAE1257623.1"/>
    <property type="molecule type" value="Genomic_DNA"/>
</dbReference>
<sequence length="344" mass="39075">MPSETIETARETLVNPSSTASTSAAAPPPHTHTRLRSPPFLLLQSTPLCISFCRLLSSHVLFYSPSSLPPTHRLPYPPATTLQKNTSPAASASTLCPTSLFSTSSFSFSFYPISSSFSASVCPPFSVFPSSSIFLIHSTPHPLFHFLFYSTITFFLAILLLPFHIILLLLLLSFTFFSSSFYFFFSVFFVLFFCLFFFFVFSFFVLFHLTHTFFSFLLFPIFFAIHFPEDELKNVSFGTARVHFHAKIISTCLNFYGLSSLPPCHNSLFSFSPIFQPSLSSSSTFFFSFFLLNHHLFILTPTRDCERHAYTISSLKLTTTFFNAPIDNLIKSKIFFFFLFFACL</sequence>
<name>A0A812C681_ACAPH</name>
<proteinExistence type="predicted"/>
<feature type="transmembrane region" description="Helical" evidence="2">
    <location>
        <begin position="146"/>
        <end position="174"/>
    </location>
</feature>
<feature type="transmembrane region" description="Helical" evidence="2">
    <location>
        <begin position="209"/>
        <end position="227"/>
    </location>
</feature>
<keyword evidence="2" id="KW-1133">Transmembrane helix</keyword>
<feature type="region of interest" description="Disordered" evidence="1">
    <location>
        <begin position="1"/>
        <end position="32"/>
    </location>
</feature>
<feature type="transmembrane region" description="Helical" evidence="2">
    <location>
        <begin position="181"/>
        <end position="203"/>
    </location>
</feature>
<evidence type="ECO:0000256" key="2">
    <source>
        <dbReference type="SAM" id="Phobius"/>
    </source>
</evidence>
<comment type="caution">
    <text evidence="3">The sequence shown here is derived from an EMBL/GenBank/DDBJ whole genome shotgun (WGS) entry which is preliminary data.</text>
</comment>
<keyword evidence="4" id="KW-1185">Reference proteome</keyword>
<dbReference type="Proteomes" id="UP000597762">
    <property type="component" value="Unassembled WGS sequence"/>
</dbReference>
<evidence type="ECO:0000313" key="3">
    <source>
        <dbReference type="EMBL" id="CAE1257623.1"/>
    </source>
</evidence>
<evidence type="ECO:0000256" key="1">
    <source>
        <dbReference type="SAM" id="MobiDB-lite"/>
    </source>
</evidence>
<keyword evidence="2" id="KW-0472">Membrane</keyword>
<organism evidence="3 4">
    <name type="scientific">Acanthosepion pharaonis</name>
    <name type="common">Pharaoh cuttlefish</name>
    <name type="synonym">Sepia pharaonis</name>
    <dbReference type="NCBI Taxonomy" id="158019"/>
    <lineage>
        <taxon>Eukaryota</taxon>
        <taxon>Metazoa</taxon>
        <taxon>Spiralia</taxon>
        <taxon>Lophotrochozoa</taxon>
        <taxon>Mollusca</taxon>
        <taxon>Cephalopoda</taxon>
        <taxon>Coleoidea</taxon>
        <taxon>Decapodiformes</taxon>
        <taxon>Sepiida</taxon>
        <taxon>Sepiina</taxon>
        <taxon>Sepiidae</taxon>
        <taxon>Acanthosepion</taxon>
    </lineage>
</organism>
<keyword evidence="2" id="KW-0812">Transmembrane</keyword>
<feature type="compositionally biased region" description="Low complexity" evidence="1">
    <location>
        <begin position="16"/>
        <end position="25"/>
    </location>
</feature>
<gene>
    <name evidence="3" type="ORF">SPHA_30861</name>
</gene>
<evidence type="ECO:0000313" key="4">
    <source>
        <dbReference type="Proteomes" id="UP000597762"/>
    </source>
</evidence>
<reference evidence="3" key="1">
    <citation type="submission" date="2021-01" db="EMBL/GenBank/DDBJ databases">
        <authorList>
            <person name="Li R."/>
            <person name="Bekaert M."/>
        </authorList>
    </citation>
    <scope>NUCLEOTIDE SEQUENCE</scope>
    <source>
        <strain evidence="3">Farmed</strain>
    </source>
</reference>
<accession>A0A812C681</accession>